<dbReference type="CDD" id="cd17503">
    <property type="entry name" value="MFS_LmrB_MDR_like"/>
    <property type="match status" value="1"/>
</dbReference>
<feature type="transmembrane region" description="Helical" evidence="10">
    <location>
        <begin position="439"/>
        <end position="461"/>
    </location>
</feature>
<feature type="transmembrane region" description="Helical" evidence="10">
    <location>
        <begin position="82"/>
        <end position="109"/>
    </location>
</feature>
<dbReference type="RefSeq" id="WP_061855387.1">
    <property type="nucleotide sequence ID" value="NZ_LUGM01000002.1"/>
</dbReference>
<dbReference type="PANTHER" id="PTHR42718">
    <property type="entry name" value="MAJOR FACILITATOR SUPERFAMILY MULTIDRUG TRANSPORTER MFSC"/>
    <property type="match status" value="1"/>
</dbReference>
<accession>A0A151A7N7</accession>
<feature type="transmembrane region" description="Helical" evidence="10">
    <location>
        <begin position="272"/>
        <end position="296"/>
    </location>
</feature>
<dbReference type="PROSITE" id="PS50850">
    <property type="entry name" value="MFS"/>
    <property type="match status" value="1"/>
</dbReference>
<dbReference type="GO" id="GO:0005886">
    <property type="term" value="C:plasma membrane"/>
    <property type="evidence" value="ECO:0007669"/>
    <property type="project" value="UniProtKB-SubCell"/>
</dbReference>
<feature type="transmembrane region" description="Helical" evidence="10">
    <location>
        <begin position="12"/>
        <end position="29"/>
    </location>
</feature>
<sequence>MERETHDKIPQHILVAAWSIALGAIAPMLDSTMVNIAIKQLSATFHTTLSVLQWAITGYILALALAVPISGWLMNKFNGKRVFINAVITFGVISLCVGLSNSVFLFIVFRVIQGFSAGIITTLMSTLLVKVAGEAYLGRVIAIVTTPMILGPILGPVLGGVLLQLASWQWLFFINVIVTIIAVPLMIKNLPQFEPFKKHQKLDFVSLILLAMFTVSVIYGVTCASQYNNFNNISTTLFMIIGAVMLIAYVFYDRISKRHTVLPLELFKTRNFAVSSVGLLLANMAILGPMIILPLFFQTFRHYTEIQAAIALIPQGVGMLITRPFIGKATDKYGAKRVLIISIMLSLIGSVPLIFITGHTPMIWILITLFIRGLCVGGIMLPLTSNAYKGLEEEQLPEAGVGVNIIEQLGTTFGTAIIATIVASYTYRIHTSANHSIVSYHWSFLFATILLLCIIIPSCFLKTSSQQ</sequence>
<keyword evidence="7 10" id="KW-1133">Transmembrane helix</keyword>
<dbReference type="InterPro" id="IPR020846">
    <property type="entry name" value="MFS_dom"/>
</dbReference>
<evidence type="ECO:0000256" key="6">
    <source>
        <dbReference type="ARBA" id="ARBA00022692"/>
    </source>
</evidence>
<evidence type="ECO:0000256" key="2">
    <source>
        <dbReference type="ARBA" id="ARBA00007520"/>
    </source>
</evidence>
<feature type="transmembrane region" description="Helical" evidence="10">
    <location>
        <begin position="362"/>
        <end position="384"/>
    </location>
</feature>
<gene>
    <name evidence="12" type="ORF">A0131_10765</name>
</gene>
<evidence type="ECO:0000256" key="3">
    <source>
        <dbReference type="ARBA" id="ARBA00008537"/>
    </source>
</evidence>
<protein>
    <recommendedName>
        <fullName evidence="9">Quinolone resistance protein NorB</fullName>
    </recommendedName>
</protein>
<evidence type="ECO:0000313" key="12">
    <source>
        <dbReference type="EMBL" id="KYH15245.1"/>
    </source>
</evidence>
<dbReference type="AlphaFoldDB" id="A0A151A7N7"/>
<feature type="transmembrane region" description="Helical" evidence="10">
    <location>
        <begin position="338"/>
        <end position="356"/>
    </location>
</feature>
<evidence type="ECO:0000256" key="4">
    <source>
        <dbReference type="ARBA" id="ARBA00022448"/>
    </source>
</evidence>
<proteinExistence type="inferred from homology"/>
<comment type="similarity">
    <text evidence="2">Belongs to the major facilitator superfamily. TCR/Tet family.</text>
</comment>
<evidence type="ECO:0000256" key="10">
    <source>
        <dbReference type="SAM" id="Phobius"/>
    </source>
</evidence>
<evidence type="ECO:0000259" key="11">
    <source>
        <dbReference type="PROSITE" id="PS50850"/>
    </source>
</evidence>
<evidence type="ECO:0000256" key="1">
    <source>
        <dbReference type="ARBA" id="ARBA00004651"/>
    </source>
</evidence>
<keyword evidence="4" id="KW-0813">Transport</keyword>
<organism evidence="12 13">
    <name type="scientific">Staphylococcus kloosii</name>
    <dbReference type="NCBI Taxonomy" id="29384"/>
    <lineage>
        <taxon>Bacteria</taxon>
        <taxon>Bacillati</taxon>
        <taxon>Bacillota</taxon>
        <taxon>Bacilli</taxon>
        <taxon>Bacillales</taxon>
        <taxon>Staphylococcaceae</taxon>
        <taxon>Staphylococcus</taxon>
    </lineage>
</organism>
<comment type="similarity">
    <text evidence="3">Belongs to the major facilitator superfamily. EmrB family.</text>
</comment>
<evidence type="ECO:0000256" key="5">
    <source>
        <dbReference type="ARBA" id="ARBA00022475"/>
    </source>
</evidence>
<dbReference type="InterPro" id="IPR004638">
    <property type="entry name" value="EmrB-like"/>
</dbReference>
<feature type="transmembrane region" description="Helical" evidence="10">
    <location>
        <begin position="207"/>
        <end position="227"/>
    </location>
</feature>
<keyword evidence="5" id="KW-1003">Cell membrane</keyword>
<name>A0A151A7N7_9STAP</name>
<feature type="transmembrane region" description="Helical" evidence="10">
    <location>
        <begin position="115"/>
        <end position="133"/>
    </location>
</feature>
<feature type="transmembrane region" description="Helical" evidence="10">
    <location>
        <begin position="168"/>
        <end position="187"/>
    </location>
</feature>
<dbReference type="PANTHER" id="PTHR42718:SF9">
    <property type="entry name" value="MAJOR FACILITATOR SUPERFAMILY MULTIDRUG TRANSPORTER MFSC"/>
    <property type="match status" value="1"/>
</dbReference>
<dbReference type="Proteomes" id="UP000075418">
    <property type="component" value="Unassembled WGS sequence"/>
</dbReference>
<dbReference type="Pfam" id="PF07690">
    <property type="entry name" value="MFS_1"/>
    <property type="match status" value="1"/>
</dbReference>
<comment type="subcellular location">
    <subcellularLocation>
        <location evidence="1">Cell membrane</location>
        <topology evidence="1">Multi-pass membrane protein</topology>
    </subcellularLocation>
</comment>
<dbReference type="NCBIfam" id="TIGR00711">
    <property type="entry name" value="efflux_EmrB"/>
    <property type="match status" value="1"/>
</dbReference>
<evidence type="ECO:0000313" key="13">
    <source>
        <dbReference type="Proteomes" id="UP000075418"/>
    </source>
</evidence>
<feature type="transmembrane region" description="Helical" evidence="10">
    <location>
        <begin position="405"/>
        <end position="427"/>
    </location>
</feature>
<feature type="transmembrane region" description="Helical" evidence="10">
    <location>
        <begin position="49"/>
        <end position="70"/>
    </location>
</feature>
<dbReference type="EMBL" id="LUGM01000002">
    <property type="protein sequence ID" value="KYH15245.1"/>
    <property type="molecule type" value="Genomic_DNA"/>
</dbReference>
<evidence type="ECO:0000256" key="8">
    <source>
        <dbReference type="ARBA" id="ARBA00023136"/>
    </source>
</evidence>
<dbReference type="Gene3D" id="1.20.1250.20">
    <property type="entry name" value="MFS general substrate transporter like domains"/>
    <property type="match status" value="2"/>
</dbReference>
<dbReference type="SUPFAM" id="SSF103473">
    <property type="entry name" value="MFS general substrate transporter"/>
    <property type="match status" value="1"/>
</dbReference>
<feature type="transmembrane region" description="Helical" evidence="10">
    <location>
        <begin position="233"/>
        <end position="252"/>
    </location>
</feature>
<comment type="caution">
    <text evidence="12">The sequence shown here is derived from an EMBL/GenBank/DDBJ whole genome shotgun (WGS) entry which is preliminary data.</text>
</comment>
<evidence type="ECO:0000256" key="7">
    <source>
        <dbReference type="ARBA" id="ARBA00022989"/>
    </source>
</evidence>
<dbReference type="GO" id="GO:0022857">
    <property type="term" value="F:transmembrane transporter activity"/>
    <property type="evidence" value="ECO:0007669"/>
    <property type="project" value="InterPro"/>
</dbReference>
<feature type="domain" description="Major facilitator superfamily (MFS) profile" evidence="11">
    <location>
        <begin position="16"/>
        <end position="466"/>
    </location>
</feature>
<feature type="transmembrane region" description="Helical" evidence="10">
    <location>
        <begin position="140"/>
        <end position="162"/>
    </location>
</feature>
<evidence type="ECO:0000256" key="9">
    <source>
        <dbReference type="ARBA" id="ARBA00040594"/>
    </source>
</evidence>
<feature type="transmembrane region" description="Helical" evidence="10">
    <location>
        <begin position="308"/>
        <end position="326"/>
    </location>
</feature>
<keyword evidence="6 10" id="KW-0812">Transmembrane</keyword>
<dbReference type="InterPro" id="IPR011701">
    <property type="entry name" value="MFS"/>
</dbReference>
<reference evidence="12 13" key="1">
    <citation type="submission" date="2016-02" db="EMBL/GenBank/DDBJ databases">
        <title>Draft genome sequence of hydrocarbon degrading Staphylococcus saprophyticus Strain CNV2, isolated from crude-oil contaminated soil from Noonmati Oil Refinery, Guwahati, Assam, India.</title>
        <authorList>
            <person name="Mukherjee A."/>
            <person name="Chettri B."/>
            <person name="Langpoklakpam J."/>
            <person name="Singh A.K."/>
            <person name="Chattopadhyay D.J."/>
        </authorList>
    </citation>
    <scope>NUCLEOTIDE SEQUENCE [LARGE SCALE GENOMIC DNA]</scope>
    <source>
        <strain evidence="12 13">CNV2</strain>
    </source>
</reference>
<keyword evidence="8 10" id="KW-0472">Membrane</keyword>
<dbReference type="InterPro" id="IPR036259">
    <property type="entry name" value="MFS_trans_sf"/>
</dbReference>